<name>A0A8W8L7X6_MAGGI</name>
<evidence type="ECO:0000259" key="16">
    <source>
        <dbReference type="SMART" id="SM00892"/>
    </source>
</evidence>
<keyword evidence="7" id="KW-0378">Hydrolase</keyword>
<evidence type="ECO:0000256" key="3">
    <source>
        <dbReference type="ARBA" id="ARBA00010052"/>
    </source>
</evidence>
<comment type="similarity">
    <text evidence="3">Belongs to the DNA/RNA non-specific endonuclease family.</text>
</comment>
<dbReference type="CDD" id="cd00091">
    <property type="entry name" value="NUC"/>
    <property type="match status" value="1"/>
</dbReference>
<feature type="active site" description="Proton acceptor" evidence="13">
    <location>
        <position position="171"/>
    </location>
</feature>
<evidence type="ECO:0000256" key="4">
    <source>
        <dbReference type="ARBA" id="ARBA00022722"/>
    </source>
</evidence>
<keyword evidence="9" id="KW-0809">Transit peptide</keyword>
<dbReference type="SMART" id="SM00477">
    <property type="entry name" value="NUC"/>
    <property type="match status" value="1"/>
</dbReference>
<keyword evidence="4" id="KW-0540">Nuclease</keyword>
<dbReference type="Pfam" id="PF01223">
    <property type="entry name" value="Endonuclease_NS"/>
    <property type="match status" value="1"/>
</dbReference>
<evidence type="ECO:0000259" key="15">
    <source>
        <dbReference type="SMART" id="SM00477"/>
    </source>
</evidence>
<keyword evidence="6" id="KW-0255">Endonuclease</keyword>
<dbReference type="PANTHER" id="PTHR13966">
    <property type="entry name" value="ENDONUCLEASE RELATED"/>
    <property type="match status" value="1"/>
</dbReference>
<dbReference type="InterPro" id="IPR044929">
    <property type="entry name" value="DNA/RNA_non-sp_Endonuclease_sf"/>
</dbReference>
<dbReference type="EnsemblMetazoa" id="G27085.2">
    <property type="protein sequence ID" value="G27085.2:cds"/>
    <property type="gene ID" value="G27085"/>
</dbReference>
<comment type="cofactor">
    <cofactor evidence="1">
        <name>Mg(2+)</name>
        <dbReference type="ChEBI" id="CHEBI:18420"/>
    </cofactor>
</comment>
<evidence type="ECO:0000256" key="13">
    <source>
        <dbReference type="PIRSR" id="PIRSR640255-1"/>
    </source>
</evidence>
<reference evidence="17" key="1">
    <citation type="submission" date="2022-08" db="UniProtKB">
        <authorList>
            <consortium name="EnsemblMetazoa"/>
        </authorList>
    </citation>
    <scope>IDENTIFICATION</scope>
    <source>
        <strain evidence="17">05x7-T-G4-1.051#20</strain>
    </source>
</reference>
<organism evidence="17 18">
    <name type="scientific">Magallana gigas</name>
    <name type="common">Pacific oyster</name>
    <name type="synonym">Crassostrea gigas</name>
    <dbReference type="NCBI Taxonomy" id="29159"/>
    <lineage>
        <taxon>Eukaryota</taxon>
        <taxon>Metazoa</taxon>
        <taxon>Spiralia</taxon>
        <taxon>Lophotrochozoa</taxon>
        <taxon>Mollusca</taxon>
        <taxon>Bivalvia</taxon>
        <taxon>Autobranchia</taxon>
        <taxon>Pteriomorphia</taxon>
        <taxon>Ostreida</taxon>
        <taxon>Ostreoidea</taxon>
        <taxon>Ostreidae</taxon>
        <taxon>Magallana</taxon>
    </lineage>
</organism>
<dbReference type="GO" id="GO:0003676">
    <property type="term" value="F:nucleic acid binding"/>
    <property type="evidence" value="ECO:0007669"/>
    <property type="project" value="InterPro"/>
</dbReference>
<evidence type="ECO:0000313" key="18">
    <source>
        <dbReference type="Proteomes" id="UP000005408"/>
    </source>
</evidence>
<dbReference type="SMART" id="SM00892">
    <property type="entry name" value="Endonuclease_NS"/>
    <property type="match status" value="1"/>
</dbReference>
<comment type="subcellular location">
    <subcellularLocation>
        <location evidence="2">Mitochondrion</location>
    </subcellularLocation>
</comment>
<dbReference type="AlphaFoldDB" id="A0A8W8L7X6"/>
<evidence type="ECO:0000313" key="17">
    <source>
        <dbReference type="EnsemblMetazoa" id="G27085.2:cds"/>
    </source>
</evidence>
<dbReference type="Gene3D" id="3.40.570.10">
    <property type="entry name" value="Extracellular Endonuclease, subunit A"/>
    <property type="match status" value="1"/>
</dbReference>
<keyword evidence="5 14" id="KW-0479">Metal-binding</keyword>
<dbReference type="Proteomes" id="UP000005408">
    <property type="component" value="Unassembled WGS sequence"/>
</dbReference>
<evidence type="ECO:0000256" key="5">
    <source>
        <dbReference type="ARBA" id="ARBA00022723"/>
    </source>
</evidence>
<dbReference type="SUPFAM" id="SSF54060">
    <property type="entry name" value="His-Me finger endonucleases"/>
    <property type="match status" value="1"/>
</dbReference>
<dbReference type="GO" id="GO:0005743">
    <property type="term" value="C:mitochondrial inner membrane"/>
    <property type="evidence" value="ECO:0007669"/>
    <property type="project" value="TreeGrafter"/>
</dbReference>
<evidence type="ECO:0000256" key="8">
    <source>
        <dbReference type="ARBA" id="ARBA00022842"/>
    </source>
</evidence>
<dbReference type="InterPro" id="IPR020821">
    <property type="entry name" value="ENPP1-3/EXOG-like_nuc-like"/>
</dbReference>
<feature type="binding site" evidence="14">
    <location>
        <position position="203"/>
    </location>
    <ligand>
        <name>Mg(2+)</name>
        <dbReference type="ChEBI" id="CHEBI:18420"/>
        <note>catalytic</note>
    </ligand>
</feature>
<proteinExistence type="inferred from homology"/>
<keyword evidence="10" id="KW-0496">Mitochondrion</keyword>
<dbReference type="GO" id="GO:0005634">
    <property type="term" value="C:nucleus"/>
    <property type="evidence" value="ECO:0007669"/>
    <property type="project" value="TreeGrafter"/>
</dbReference>
<feature type="domain" description="ENPP1-3/EXOG-like endonuclease/phosphodiesterase" evidence="15">
    <location>
        <begin position="106"/>
        <end position="316"/>
    </location>
</feature>
<dbReference type="InterPro" id="IPR044925">
    <property type="entry name" value="His-Me_finger_sf"/>
</dbReference>
<evidence type="ECO:0000256" key="1">
    <source>
        <dbReference type="ARBA" id="ARBA00001946"/>
    </source>
</evidence>
<sequence length="326" mass="37450">MSKYSRLALSTTCAGFGILLGRYYERNNGQYRDTSIENLGKSSLTANDFFKDNESFGKNQAPISDTVRSFLPVSTVYASTQISRPPNRLQEILTFGVPSFDPLRPFENHVVLYDRRNRVPHWVFEHLKKEHVEKNDKVDRKSSDFTEDQAIHPFFRSTNADYKRSGYDRGHMAAASNHRHSQKAMDDTFCLSNIAPQVGKGFNRDVWNDLEKYVRALARKHRNVYVCTGPLYLPRLEPDGKVYIKYEVIGKNNVSVPTHFFKVIVMETDKGEFEMNSFVIPNQSFPENTPLKNFLVPVETIERASGFLLFDGVPKHRLKTINGKKV</sequence>
<dbReference type="GO" id="GO:0006309">
    <property type="term" value="P:apoptotic DNA fragmentation"/>
    <property type="evidence" value="ECO:0007669"/>
    <property type="project" value="TreeGrafter"/>
</dbReference>
<evidence type="ECO:0000256" key="10">
    <source>
        <dbReference type="ARBA" id="ARBA00023128"/>
    </source>
</evidence>
<dbReference type="GO" id="GO:0046872">
    <property type="term" value="F:metal ion binding"/>
    <property type="evidence" value="ECO:0007669"/>
    <property type="project" value="UniProtKB-KW"/>
</dbReference>
<dbReference type="InterPro" id="IPR040255">
    <property type="entry name" value="Non-specific_endonuclease"/>
</dbReference>
<evidence type="ECO:0000256" key="14">
    <source>
        <dbReference type="PIRSR" id="PIRSR640255-2"/>
    </source>
</evidence>
<dbReference type="InterPro" id="IPR001604">
    <property type="entry name" value="Endo_G_ENPP1-like_dom"/>
</dbReference>
<evidence type="ECO:0000256" key="6">
    <source>
        <dbReference type="ARBA" id="ARBA00022759"/>
    </source>
</evidence>
<dbReference type="OMA" id="YVMPNQV"/>
<dbReference type="PANTHER" id="PTHR13966:SF5">
    <property type="entry name" value="ENDONUCLEASE G, MITOCHONDRIAL"/>
    <property type="match status" value="1"/>
</dbReference>
<feature type="domain" description="DNA/RNA non-specific endonuclease/pyrophosphatase/phosphodiesterase" evidence="16">
    <location>
        <begin position="105"/>
        <end position="316"/>
    </location>
</feature>
<evidence type="ECO:0000256" key="2">
    <source>
        <dbReference type="ARBA" id="ARBA00004173"/>
    </source>
</evidence>
<dbReference type="EnsemblMetazoa" id="G27085.1">
    <property type="protein sequence ID" value="G27085.1:cds"/>
    <property type="gene ID" value="G27085"/>
</dbReference>
<evidence type="ECO:0000256" key="12">
    <source>
        <dbReference type="ARBA" id="ARBA00068872"/>
    </source>
</evidence>
<evidence type="ECO:0000256" key="7">
    <source>
        <dbReference type="ARBA" id="ARBA00022801"/>
    </source>
</evidence>
<evidence type="ECO:0000256" key="11">
    <source>
        <dbReference type="ARBA" id="ARBA00023157"/>
    </source>
</evidence>
<keyword evidence="8" id="KW-0460">Magnesium</keyword>
<keyword evidence="18" id="KW-1185">Reference proteome</keyword>
<protein>
    <recommendedName>
        <fullName evidence="12">Endonuclease G, mitochondrial</fullName>
    </recommendedName>
</protein>
<keyword evidence="11" id="KW-1015">Disulfide bond</keyword>
<dbReference type="GO" id="GO:0000014">
    <property type="term" value="F:single-stranded DNA endodeoxyribonuclease activity"/>
    <property type="evidence" value="ECO:0007669"/>
    <property type="project" value="TreeGrafter"/>
</dbReference>
<dbReference type="FunFam" id="3.40.570.10:FF:000002">
    <property type="entry name" value="Endonuclease G, mitochondrial"/>
    <property type="match status" value="1"/>
</dbReference>
<dbReference type="OrthoDB" id="5418055at2759"/>
<accession>A0A8W8L7X6</accession>
<dbReference type="GO" id="GO:0004521">
    <property type="term" value="F:RNA endonuclease activity"/>
    <property type="evidence" value="ECO:0007669"/>
    <property type="project" value="TreeGrafter"/>
</dbReference>
<evidence type="ECO:0000256" key="9">
    <source>
        <dbReference type="ARBA" id="ARBA00022946"/>
    </source>
</evidence>